<dbReference type="Proteomes" id="UP000056750">
    <property type="component" value="Chromosome"/>
</dbReference>
<dbReference type="InterPro" id="IPR036249">
    <property type="entry name" value="Thioredoxin-like_sf"/>
</dbReference>
<reference evidence="3" key="2">
    <citation type="submission" date="2023-07" db="EMBL/GenBank/DDBJ databases">
        <title>Genome content predicts the carbon catabolic preferences of heterotrophic bacteria.</title>
        <authorList>
            <person name="Gralka M."/>
        </authorList>
    </citation>
    <scope>NUCLEOTIDE SEQUENCE</scope>
    <source>
        <strain evidence="3">F2M12</strain>
    </source>
</reference>
<dbReference type="KEGG" id="asq:AVL57_17860"/>
<dbReference type="GO" id="GO:0016491">
    <property type="term" value="F:oxidoreductase activity"/>
    <property type="evidence" value="ECO:0007669"/>
    <property type="project" value="InterPro"/>
</dbReference>
<dbReference type="SUPFAM" id="SSF52833">
    <property type="entry name" value="Thioredoxin-like"/>
    <property type="match status" value="2"/>
</dbReference>
<dbReference type="AlphaFoldDB" id="A0AAW7Z648"/>
<dbReference type="Pfam" id="PF01323">
    <property type="entry name" value="DSBA"/>
    <property type="match status" value="1"/>
</dbReference>
<organism evidence="3 5">
    <name type="scientific">Alteromonas stellipolaris</name>
    <dbReference type="NCBI Taxonomy" id="233316"/>
    <lineage>
        <taxon>Bacteria</taxon>
        <taxon>Pseudomonadati</taxon>
        <taxon>Pseudomonadota</taxon>
        <taxon>Gammaproteobacteria</taxon>
        <taxon>Alteromonadales</taxon>
        <taxon>Alteromonadaceae</taxon>
        <taxon>Alteromonas/Salinimonas group</taxon>
        <taxon>Alteromonas</taxon>
    </lineage>
</organism>
<gene>
    <name evidence="2" type="ORF">AVL57_17860</name>
    <name evidence="3" type="ORF">Q4527_15090</name>
</gene>
<dbReference type="EMBL" id="CP013926">
    <property type="protein sequence ID" value="AMJ75660.1"/>
    <property type="molecule type" value="Genomic_DNA"/>
</dbReference>
<dbReference type="EMBL" id="JAUOQI010000011">
    <property type="protein sequence ID" value="MDO6578728.1"/>
    <property type="molecule type" value="Genomic_DNA"/>
</dbReference>
<evidence type="ECO:0000259" key="1">
    <source>
        <dbReference type="Pfam" id="PF01323"/>
    </source>
</evidence>
<dbReference type="RefSeq" id="WP_057789426.1">
    <property type="nucleotide sequence ID" value="NZ_CANLMS010000010.1"/>
</dbReference>
<evidence type="ECO:0000313" key="3">
    <source>
        <dbReference type="EMBL" id="MDO6578728.1"/>
    </source>
</evidence>
<feature type="domain" description="DSBA-like thioredoxin" evidence="1">
    <location>
        <begin position="247"/>
        <end position="428"/>
    </location>
</feature>
<dbReference type="Proteomes" id="UP001170717">
    <property type="component" value="Unassembled WGS sequence"/>
</dbReference>
<name>A0AAW7Z648_9ALTE</name>
<dbReference type="GeneID" id="83259542"/>
<dbReference type="PANTHER" id="PTHR42943:SF2">
    <property type="entry name" value="GLUTATHIONE S-TRANSFERASE KAPPA 1"/>
    <property type="match status" value="1"/>
</dbReference>
<keyword evidence="4" id="KW-1185">Reference proteome</keyword>
<reference evidence="2 4" key="1">
    <citation type="submission" date="2015-12" db="EMBL/GenBank/DDBJ databases">
        <title>Intraspecies pangenome expansion in the marine bacterium Alteromonas.</title>
        <authorList>
            <person name="Lopez-Perez M."/>
            <person name="Rodriguez-Valera F."/>
        </authorList>
    </citation>
    <scope>NUCLEOTIDE SEQUENCE [LARGE SCALE GENOMIC DNA]</scope>
    <source>
        <strain evidence="2 4">LMG 21861</strain>
    </source>
</reference>
<dbReference type="Gene3D" id="3.40.30.10">
    <property type="entry name" value="Glutaredoxin"/>
    <property type="match status" value="1"/>
</dbReference>
<evidence type="ECO:0000313" key="4">
    <source>
        <dbReference type="Proteomes" id="UP000056750"/>
    </source>
</evidence>
<protein>
    <submittedName>
        <fullName evidence="3">DsbA family protein</fullName>
    </submittedName>
</protein>
<dbReference type="InterPro" id="IPR001853">
    <property type="entry name" value="DSBA-like_thioredoxin_dom"/>
</dbReference>
<sequence length="441" mass="50649">MKKSIQPYVLQLISSNTLRSIKRAYYTCARLFTRDVPKLEVFIKVDDPYSLLLVQALPKLEEKYRVTITARVIINSDPVMFPELAMWNQHSVNDAMHLANVYRLQFPCSATGVTHQARSVFTASCAVQQKIDEGTSWTGITELLLAYWKGDQIDAFLSVDEAALEKRFKAHQHQLFLKGHYLPATTYYDGEWYWGVDRLDHLERRLIDEGYANQPNTQIEFNKTYAPLFQPFNFTDVKEKYSEPLTLFWSARSPYSYIALLQAVKLTIHYGIPLEVKPVLPMMMRGLYVPPKKAIYIFLDTKREAQKLGIDYGFLADPLGEGVERCYALLAYARENNKYLDYLLSFAKAVNAHGVRADTDSGMKKIVEGAGLSWQEAKLHLNNTDYKEEVTANQADIYQKGSWGVPVFRYKDIQVWGQDRLFVMEDAIRQNLNSHNSASSN</sequence>
<proteinExistence type="predicted"/>
<accession>A0AAW7Z648</accession>
<evidence type="ECO:0000313" key="5">
    <source>
        <dbReference type="Proteomes" id="UP001170717"/>
    </source>
</evidence>
<dbReference type="PANTHER" id="PTHR42943">
    <property type="entry name" value="GLUTATHIONE S-TRANSFERASE KAPPA"/>
    <property type="match status" value="1"/>
</dbReference>
<dbReference type="InterPro" id="IPR051924">
    <property type="entry name" value="GST_Kappa/NadH"/>
</dbReference>
<evidence type="ECO:0000313" key="2">
    <source>
        <dbReference type="EMBL" id="AMJ75660.1"/>
    </source>
</evidence>